<evidence type="ECO:0000256" key="7">
    <source>
        <dbReference type="RuleBase" id="RU000660"/>
    </source>
</evidence>
<dbReference type="PANTHER" id="PTHR14413">
    <property type="entry name" value="RIBOSOMAL PROTEIN L17"/>
    <property type="match status" value="1"/>
</dbReference>
<dbReference type="InterPro" id="IPR000456">
    <property type="entry name" value="Ribosomal_bL17"/>
</dbReference>
<feature type="chain" id="PRO_5032837851" description="Large ribosomal subunit protein bL17c" evidence="8">
    <location>
        <begin position="20"/>
        <end position="165"/>
    </location>
</feature>
<keyword evidence="10" id="KW-1185">Reference proteome</keyword>
<organism evidence="9 10">
    <name type="scientific">Tribonema minus</name>
    <dbReference type="NCBI Taxonomy" id="303371"/>
    <lineage>
        <taxon>Eukaryota</taxon>
        <taxon>Sar</taxon>
        <taxon>Stramenopiles</taxon>
        <taxon>Ochrophyta</taxon>
        <taxon>PX clade</taxon>
        <taxon>Xanthophyceae</taxon>
        <taxon>Tribonematales</taxon>
        <taxon>Tribonemataceae</taxon>
        <taxon>Tribonema</taxon>
    </lineage>
</organism>
<proteinExistence type="inferred from homology"/>
<evidence type="ECO:0000256" key="2">
    <source>
        <dbReference type="ARBA" id="ARBA00022980"/>
    </source>
</evidence>
<dbReference type="Gene3D" id="3.90.1030.10">
    <property type="entry name" value="Ribosomal protein L17"/>
    <property type="match status" value="1"/>
</dbReference>
<reference evidence="9" key="1">
    <citation type="submission" date="2021-02" db="EMBL/GenBank/DDBJ databases">
        <title>First Annotated Genome of the Yellow-green Alga Tribonema minus.</title>
        <authorList>
            <person name="Mahan K.M."/>
        </authorList>
    </citation>
    <scope>NUCLEOTIDE SEQUENCE</scope>
    <source>
        <strain evidence="9">UTEX B ZZ1240</strain>
    </source>
</reference>
<gene>
    <name evidence="9" type="ORF">JKP88DRAFT_217465</name>
</gene>
<dbReference type="Proteomes" id="UP000664859">
    <property type="component" value="Unassembled WGS sequence"/>
</dbReference>
<dbReference type="PANTHER" id="PTHR14413:SF16">
    <property type="entry name" value="LARGE RIBOSOMAL SUBUNIT PROTEIN BL17M"/>
    <property type="match status" value="1"/>
</dbReference>
<evidence type="ECO:0000313" key="9">
    <source>
        <dbReference type="EMBL" id="KAG5190317.1"/>
    </source>
</evidence>
<dbReference type="AlphaFoldDB" id="A0A836CL42"/>
<evidence type="ECO:0000313" key="10">
    <source>
        <dbReference type="Proteomes" id="UP000664859"/>
    </source>
</evidence>
<comment type="similarity">
    <text evidence="1 7">Belongs to the bacterial ribosomal protein bL17 family.</text>
</comment>
<dbReference type="OrthoDB" id="275000at2759"/>
<dbReference type="HAMAP" id="MF_01368">
    <property type="entry name" value="Ribosomal_bL17"/>
    <property type="match status" value="1"/>
</dbReference>
<dbReference type="GO" id="GO:0006412">
    <property type="term" value="P:translation"/>
    <property type="evidence" value="ECO:0007669"/>
    <property type="project" value="InterPro"/>
</dbReference>
<feature type="signal peptide" evidence="8">
    <location>
        <begin position="1"/>
        <end position="19"/>
    </location>
</feature>
<evidence type="ECO:0000256" key="8">
    <source>
        <dbReference type="SAM" id="SignalP"/>
    </source>
</evidence>
<keyword evidence="2 7" id="KW-0689">Ribosomal protein</keyword>
<accession>A0A836CL42</accession>
<protein>
    <recommendedName>
        <fullName evidence="4">Large ribosomal subunit protein bL17c</fullName>
    </recommendedName>
    <alternativeName>
        <fullName evidence="5">50S ribosomal protein L17, chloroplastic</fullName>
    </alternativeName>
    <alternativeName>
        <fullName evidence="6">CL17</fullName>
    </alternativeName>
</protein>
<dbReference type="FunFam" id="3.90.1030.10:FF:000001">
    <property type="entry name" value="50S ribosomal protein L17"/>
    <property type="match status" value="1"/>
</dbReference>
<sequence>MKLLLVLAVAFASIYNAAAFCMPTARVSSFQGAAVASRNVVVAEGGLQMMRHMKRVAKLGKPADQRKALLRSLTTEVIRHGRIKTTLVRARAVRKFVDHMIQLGKDGSLHSRRQAMGFMYDKALVHALFEQAPERYGERNGGYCRVLKTMPRQGDNAKMAIIELV</sequence>
<dbReference type="GO" id="GO:0003735">
    <property type="term" value="F:structural constituent of ribosome"/>
    <property type="evidence" value="ECO:0007669"/>
    <property type="project" value="InterPro"/>
</dbReference>
<dbReference type="SUPFAM" id="SSF64263">
    <property type="entry name" value="Prokaryotic ribosomal protein L17"/>
    <property type="match status" value="1"/>
</dbReference>
<dbReference type="NCBIfam" id="TIGR00059">
    <property type="entry name" value="L17"/>
    <property type="match status" value="1"/>
</dbReference>
<evidence type="ECO:0000256" key="4">
    <source>
        <dbReference type="ARBA" id="ARBA00072708"/>
    </source>
</evidence>
<evidence type="ECO:0000256" key="1">
    <source>
        <dbReference type="ARBA" id="ARBA00008777"/>
    </source>
</evidence>
<evidence type="ECO:0000256" key="6">
    <source>
        <dbReference type="ARBA" id="ARBA00082728"/>
    </source>
</evidence>
<keyword evidence="3 7" id="KW-0687">Ribonucleoprotein</keyword>
<dbReference type="Pfam" id="PF01196">
    <property type="entry name" value="Ribosomal_L17"/>
    <property type="match status" value="1"/>
</dbReference>
<dbReference type="GO" id="GO:0022625">
    <property type="term" value="C:cytosolic large ribosomal subunit"/>
    <property type="evidence" value="ECO:0007669"/>
    <property type="project" value="TreeGrafter"/>
</dbReference>
<dbReference type="EMBL" id="JAFCMP010000035">
    <property type="protein sequence ID" value="KAG5190317.1"/>
    <property type="molecule type" value="Genomic_DNA"/>
</dbReference>
<keyword evidence="8" id="KW-0732">Signal</keyword>
<dbReference type="InterPro" id="IPR036373">
    <property type="entry name" value="Ribosomal_bL17_sf"/>
</dbReference>
<evidence type="ECO:0000256" key="5">
    <source>
        <dbReference type="ARBA" id="ARBA00077677"/>
    </source>
</evidence>
<name>A0A836CL42_9STRA</name>
<evidence type="ECO:0000256" key="3">
    <source>
        <dbReference type="ARBA" id="ARBA00023274"/>
    </source>
</evidence>
<comment type="caution">
    <text evidence="9">The sequence shown here is derived from an EMBL/GenBank/DDBJ whole genome shotgun (WGS) entry which is preliminary data.</text>
</comment>